<organism evidence="1 2">
    <name type="scientific">Helicobacter turcicus</name>
    <dbReference type="NCBI Taxonomy" id="2867412"/>
    <lineage>
        <taxon>Bacteria</taxon>
        <taxon>Pseudomonadati</taxon>
        <taxon>Campylobacterota</taxon>
        <taxon>Epsilonproteobacteria</taxon>
        <taxon>Campylobacterales</taxon>
        <taxon>Helicobacteraceae</taxon>
        <taxon>Helicobacter</taxon>
    </lineage>
</organism>
<dbReference type="RefSeq" id="WP_221532723.1">
    <property type="nucleotide sequence ID" value="NZ_JAIGYP010000013.1"/>
</dbReference>
<protein>
    <submittedName>
        <fullName evidence="1">Uncharacterized protein</fullName>
    </submittedName>
</protein>
<gene>
    <name evidence="1" type="ORF">K4G57_06260</name>
</gene>
<keyword evidence="2" id="KW-1185">Reference proteome</keyword>
<dbReference type="Proteomes" id="UP000700059">
    <property type="component" value="Unassembled WGS sequence"/>
</dbReference>
<accession>A0ABS7JNS4</accession>
<comment type="caution">
    <text evidence="1">The sequence shown here is derived from an EMBL/GenBank/DDBJ whole genome shotgun (WGS) entry which is preliminary data.</text>
</comment>
<evidence type="ECO:0000313" key="2">
    <source>
        <dbReference type="Proteomes" id="UP000700059"/>
    </source>
</evidence>
<evidence type="ECO:0000313" key="1">
    <source>
        <dbReference type="EMBL" id="MBX7491065.1"/>
    </source>
</evidence>
<name>A0ABS7JNS4_9HELI</name>
<reference evidence="1 2" key="1">
    <citation type="submission" date="2021-08" db="EMBL/GenBank/DDBJ databases">
        <title>Helicobacter spp. isolated from feces of Anatolian Ground Squirrel (Spermophilus xanthoprymnus) in Turkey.</title>
        <authorList>
            <person name="Aydin F."/>
            <person name="Abay S."/>
            <person name="Kayman T."/>
            <person name="Karakaya E."/>
            <person name="Saticioglu I.B."/>
        </authorList>
    </citation>
    <scope>NUCLEOTIDE SEQUENCE [LARGE SCALE GENOMIC DNA]</scope>
    <source>
        <strain evidence="1 2">Faydin-H70</strain>
    </source>
</reference>
<sequence length="310" mass="35959">MQGLKDLVEVSDADYLSIYEKVILSQTHEGEYILVPYMSMGNFAFEAAINERKCLIYDDNPLIKINFESEFFYPSFAGIRNRLAEIKITRNFPDCGVKCFLDSKTYDEVMSIRTFLDSAPRDSLNLWIKRLVSETLKMPQVINNAISTPQYFDVKELVLRTYKAVLSNVDPMKILILHYYVPNFFDNESALDAMLNGRKVKMAYYAPYTFDPEAYFEKHLLKMWFSNISKEHLNSAQVSKARDENCEKKNFLSLHKKLEGGGMIFVEKTKDYNLEGFFKLALFYGYENLKAFRNTKGNAIYLLRKLGSSS</sequence>
<proteinExistence type="predicted"/>
<dbReference type="EMBL" id="JAIGYQ010000007">
    <property type="protein sequence ID" value="MBX7491065.1"/>
    <property type="molecule type" value="Genomic_DNA"/>
</dbReference>